<keyword evidence="1" id="KW-0812">Transmembrane</keyword>
<accession>A0A917I4Q8</accession>
<name>A0A917I4Q8_9HYPH</name>
<dbReference type="RefSeq" id="WP_188516321.1">
    <property type="nucleotide sequence ID" value="NZ_BMES01000001.1"/>
</dbReference>
<keyword evidence="1" id="KW-0472">Membrane</keyword>
<dbReference type="InterPro" id="IPR007820">
    <property type="entry name" value="AbrB_fam"/>
</dbReference>
<organism evidence="2 3">
    <name type="scientific">Alsobacter metallidurans</name>
    <dbReference type="NCBI Taxonomy" id="340221"/>
    <lineage>
        <taxon>Bacteria</taxon>
        <taxon>Pseudomonadati</taxon>
        <taxon>Pseudomonadota</taxon>
        <taxon>Alphaproteobacteria</taxon>
        <taxon>Hyphomicrobiales</taxon>
        <taxon>Alsobacteraceae</taxon>
        <taxon>Alsobacter</taxon>
    </lineage>
</organism>
<evidence type="ECO:0000313" key="3">
    <source>
        <dbReference type="Proteomes" id="UP000603912"/>
    </source>
</evidence>
<dbReference type="GO" id="GO:0010468">
    <property type="term" value="P:regulation of gene expression"/>
    <property type="evidence" value="ECO:0007669"/>
    <property type="project" value="InterPro"/>
</dbReference>
<keyword evidence="1" id="KW-1133">Transmembrane helix</keyword>
<comment type="caution">
    <text evidence="2">The sequence shown here is derived from an EMBL/GenBank/DDBJ whole genome shotgun (WGS) entry which is preliminary data.</text>
</comment>
<dbReference type="InterPro" id="IPR017516">
    <property type="entry name" value="AbrB_dup"/>
</dbReference>
<dbReference type="PIRSF" id="PIRSF038991">
    <property type="entry name" value="Protein_AbrB"/>
    <property type="match status" value="1"/>
</dbReference>
<reference evidence="2" key="1">
    <citation type="journal article" date="2014" name="Int. J. Syst. Evol. Microbiol.">
        <title>Complete genome sequence of Corynebacterium casei LMG S-19264T (=DSM 44701T), isolated from a smear-ripened cheese.</title>
        <authorList>
            <consortium name="US DOE Joint Genome Institute (JGI-PGF)"/>
            <person name="Walter F."/>
            <person name="Albersmeier A."/>
            <person name="Kalinowski J."/>
            <person name="Ruckert C."/>
        </authorList>
    </citation>
    <scope>NUCLEOTIDE SEQUENCE</scope>
    <source>
        <strain evidence="2">CGMCC 1.12214</strain>
    </source>
</reference>
<evidence type="ECO:0000256" key="1">
    <source>
        <dbReference type="SAM" id="Phobius"/>
    </source>
</evidence>
<sequence>MNSAAGPNFRAILGQIGLIAAAAGGGWLCDLAGIPAPWLTGAMLATAALSAAHLVPPMVTPIREFALVISGMSMGAAVTPESLGAFAAYPASLAILLVTIFAVVAASAAVLVLLSGWTLPDAVLASAPGALSTVLVIAADRGADVPKIVVVQLLRLFVLVAILPMVIVFAEHGQAGAPIVRAAADAPGLAIFFAVSLAGAMLFERFRVAGAFILGPMVATALVTGPGLIHGGVPPIFSLIGFLLIGVFIGQRFSGLEGMTVLRTAPAAVISFAASLAMSALGAVLVTWSVGVPFGETAVAFAPGGLEAMTVIAFALGLDPVYVGVHHLARFLLIGFLIPAAFKWLPFMQLPENGASAPAAKEPFGPGERP</sequence>
<gene>
    <name evidence="2" type="ORF">GCM10007036_06920</name>
</gene>
<feature type="transmembrane region" description="Helical" evidence="1">
    <location>
        <begin position="122"/>
        <end position="139"/>
    </location>
</feature>
<feature type="transmembrane region" description="Helical" evidence="1">
    <location>
        <begin position="12"/>
        <end position="29"/>
    </location>
</feature>
<feature type="transmembrane region" description="Helical" evidence="1">
    <location>
        <begin position="210"/>
        <end position="229"/>
    </location>
</feature>
<dbReference type="NCBIfam" id="TIGR03082">
    <property type="entry name" value="Gneg_AbrB_dup"/>
    <property type="match status" value="1"/>
</dbReference>
<proteinExistence type="predicted"/>
<dbReference type="EMBL" id="BMES01000001">
    <property type="protein sequence ID" value="GGH10409.1"/>
    <property type="molecule type" value="Genomic_DNA"/>
</dbReference>
<reference evidence="2" key="2">
    <citation type="submission" date="2020-09" db="EMBL/GenBank/DDBJ databases">
        <authorList>
            <person name="Sun Q."/>
            <person name="Zhou Y."/>
        </authorList>
    </citation>
    <scope>NUCLEOTIDE SEQUENCE</scope>
    <source>
        <strain evidence="2">CGMCC 1.12214</strain>
    </source>
</reference>
<feature type="transmembrane region" description="Helical" evidence="1">
    <location>
        <begin position="148"/>
        <end position="170"/>
    </location>
</feature>
<dbReference type="PANTHER" id="PTHR38457:SF1">
    <property type="entry name" value="REGULATOR ABRB-RELATED"/>
    <property type="match status" value="1"/>
</dbReference>
<feature type="transmembrane region" description="Helical" evidence="1">
    <location>
        <begin position="65"/>
        <end position="86"/>
    </location>
</feature>
<evidence type="ECO:0000313" key="2">
    <source>
        <dbReference type="EMBL" id="GGH10409.1"/>
    </source>
</evidence>
<dbReference type="GO" id="GO:0016020">
    <property type="term" value="C:membrane"/>
    <property type="evidence" value="ECO:0007669"/>
    <property type="project" value="InterPro"/>
</dbReference>
<dbReference type="Proteomes" id="UP000603912">
    <property type="component" value="Unassembled WGS sequence"/>
</dbReference>
<feature type="transmembrane region" description="Helical" evidence="1">
    <location>
        <begin position="235"/>
        <end position="253"/>
    </location>
</feature>
<dbReference type="AlphaFoldDB" id="A0A917I4Q8"/>
<feature type="transmembrane region" description="Helical" evidence="1">
    <location>
        <begin position="298"/>
        <end position="316"/>
    </location>
</feature>
<feature type="transmembrane region" description="Helical" evidence="1">
    <location>
        <begin position="93"/>
        <end position="116"/>
    </location>
</feature>
<protein>
    <submittedName>
        <fullName evidence="2">Membrane protein</fullName>
    </submittedName>
</protein>
<feature type="transmembrane region" description="Helical" evidence="1">
    <location>
        <begin position="182"/>
        <end position="203"/>
    </location>
</feature>
<dbReference type="Pfam" id="PF05145">
    <property type="entry name" value="AbrB"/>
    <property type="match status" value="1"/>
</dbReference>
<dbReference type="PANTHER" id="PTHR38457">
    <property type="entry name" value="REGULATOR ABRB-RELATED"/>
    <property type="match status" value="1"/>
</dbReference>
<keyword evidence="3" id="KW-1185">Reference proteome</keyword>
<feature type="transmembrane region" description="Helical" evidence="1">
    <location>
        <begin position="265"/>
        <end position="286"/>
    </location>
</feature>
<feature type="transmembrane region" description="Helical" evidence="1">
    <location>
        <begin position="328"/>
        <end position="345"/>
    </location>
</feature>